<dbReference type="RefSeq" id="WP_115078912.1">
    <property type="nucleotide sequence ID" value="NZ_CP022313.1"/>
</dbReference>
<reference evidence="2 3" key="1">
    <citation type="submission" date="2017-07" db="EMBL/GenBank/DDBJ databases">
        <title>Genome sequence of Pseudomonas NEP1.</title>
        <authorList>
            <person name="Nascimento F.X."/>
        </authorList>
    </citation>
    <scope>NUCLEOTIDE SEQUENCE [LARGE SCALE GENOMIC DNA]</scope>
    <source>
        <strain evidence="2 3">NEP1</strain>
    </source>
</reference>
<dbReference type="Proteomes" id="UP000254535">
    <property type="component" value="Chromosome"/>
</dbReference>
<dbReference type="AlphaFoldDB" id="A0A345V161"/>
<gene>
    <name evidence="2" type="ORF">CFN16_20745</name>
</gene>
<dbReference type="InterPro" id="IPR007505">
    <property type="entry name" value="PDDEXK_7"/>
</dbReference>
<protein>
    <recommendedName>
        <fullName evidence="1">DUF2357 domain-containing protein</fullName>
    </recommendedName>
</protein>
<accession>A0A345V161</accession>
<evidence type="ECO:0000259" key="1">
    <source>
        <dbReference type="Pfam" id="PF09823"/>
    </source>
</evidence>
<dbReference type="EMBL" id="CP022313">
    <property type="protein sequence ID" value="AXJ06463.1"/>
    <property type="molecule type" value="Genomic_DNA"/>
</dbReference>
<dbReference type="Pfam" id="PF04411">
    <property type="entry name" value="PDDEXK_7"/>
    <property type="match status" value="1"/>
</dbReference>
<evidence type="ECO:0000313" key="3">
    <source>
        <dbReference type="Proteomes" id="UP000254535"/>
    </source>
</evidence>
<sequence length="552" mass="62080">MSTLHIQSESGGPTWQIWPKQDAIPSGSIKEASSYLFELRDSEDALDADLLIDDMPIEALRSRQPRVARWRWTPGFHAGSVEVALHLSGMGVRRFDITTDPDLRKLTRDDFDSMVREVLEDTFALFSLSAFRKGIARQSGSKPPPLARLEFLRSRAEEIKRTIEAINRAPRHFLRAEQITLPSHRAMRATGPEIIKSFRSGLIRTETNSQSRLPTALCGRLPAQITVRQRRNSVDIPEHRQIKACLKSWAAWLSGVADVLARTNRSDDSDIVSKNGNWAIRTRRIARQLNEAADSGFMREVTDSPPILKMSSLFRNDPVYHRFYRLWQDMNLGLAALFGDFLQMPLARTYELYELWCFLRLLRAAVQEYGSTGVDLNNLFVTDAAGGVTISAGAITVSISSDKVLCFQRQYREYWVETNGKGSFSRVMVPDVVLAGTGFGSPDRQVIVLDAKYRISDSLNDALTSIHMYRDALVQETDSGEVEGIVKAAYLLTPHTPALNSDFKNTPVPGRLFHPQYRDKFRFGAITLRPGMSNDEIRNSLKAIVADAKGEC</sequence>
<dbReference type="Pfam" id="PF09823">
    <property type="entry name" value="DUF2357"/>
    <property type="match status" value="1"/>
</dbReference>
<organism evidence="2 3">
    <name type="scientific">Pseudomonas fluorescens</name>
    <dbReference type="NCBI Taxonomy" id="294"/>
    <lineage>
        <taxon>Bacteria</taxon>
        <taxon>Pseudomonadati</taxon>
        <taxon>Pseudomonadota</taxon>
        <taxon>Gammaproteobacteria</taxon>
        <taxon>Pseudomonadales</taxon>
        <taxon>Pseudomonadaceae</taxon>
        <taxon>Pseudomonas</taxon>
    </lineage>
</organism>
<name>A0A345V161_PSEFL</name>
<proteinExistence type="predicted"/>
<dbReference type="InterPro" id="IPR018633">
    <property type="entry name" value="DUF2357"/>
</dbReference>
<feature type="domain" description="DUF2357" evidence="1">
    <location>
        <begin position="79"/>
        <end position="327"/>
    </location>
</feature>
<evidence type="ECO:0000313" key="2">
    <source>
        <dbReference type="EMBL" id="AXJ06463.1"/>
    </source>
</evidence>